<name>A0A6J1LSY9_DROHY</name>
<accession>A0A6J1LSY9</accession>
<feature type="compositionally biased region" description="Basic and acidic residues" evidence="1">
    <location>
        <begin position="131"/>
        <end position="146"/>
    </location>
</feature>
<evidence type="ECO:0000256" key="1">
    <source>
        <dbReference type="SAM" id="MobiDB-lite"/>
    </source>
</evidence>
<feature type="signal peptide" evidence="2">
    <location>
        <begin position="1"/>
        <end position="27"/>
    </location>
</feature>
<feature type="region of interest" description="Disordered" evidence="1">
    <location>
        <begin position="116"/>
        <end position="154"/>
    </location>
</feature>
<reference evidence="4" key="1">
    <citation type="submission" date="2025-08" db="UniProtKB">
        <authorList>
            <consortium name="RefSeq"/>
        </authorList>
    </citation>
    <scope>IDENTIFICATION</scope>
    <source>
        <strain evidence="4">15085-1641.00</strain>
        <tissue evidence="4">Whole body</tissue>
    </source>
</reference>
<dbReference type="RefSeq" id="XP_023169507.2">
    <property type="nucleotide sequence ID" value="XM_023313739.2"/>
</dbReference>
<dbReference type="OrthoDB" id="8056238at2759"/>
<dbReference type="AlphaFoldDB" id="A0A6J1LSY9"/>
<sequence length="190" mass="20912">MSDAAPTRPTRLTITLLLLALLGSIASEKPSSVEDTAWMAPLQQQYGWDASELKNKVQQGDVTTYELGTPNYQILNPEDEPEYITADQPHYQEMLQRLTNSSNGSHTIDMTMPSTISSASASASGSATASDEPKEVKWEKLQKRSFEQPSIGSASQNHVEAMHLNERSHHPRIQVYAGAKPFQTLIANLS</sequence>
<gene>
    <name evidence="4" type="primary">LOC111598481</name>
</gene>
<keyword evidence="3" id="KW-1185">Reference proteome</keyword>
<organism evidence="3 4">
    <name type="scientific">Drosophila hydei</name>
    <name type="common">Fruit fly</name>
    <dbReference type="NCBI Taxonomy" id="7224"/>
    <lineage>
        <taxon>Eukaryota</taxon>
        <taxon>Metazoa</taxon>
        <taxon>Ecdysozoa</taxon>
        <taxon>Arthropoda</taxon>
        <taxon>Hexapoda</taxon>
        <taxon>Insecta</taxon>
        <taxon>Pterygota</taxon>
        <taxon>Neoptera</taxon>
        <taxon>Endopterygota</taxon>
        <taxon>Diptera</taxon>
        <taxon>Brachycera</taxon>
        <taxon>Muscomorpha</taxon>
        <taxon>Ephydroidea</taxon>
        <taxon>Drosophilidae</taxon>
        <taxon>Drosophila</taxon>
    </lineage>
</organism>
<dbReference type="OMA" id="MVGCPET"/>
<evidence type="ECO:0000256" key="2">
    <source>
        <dbReference type="SAM" id="SignalP"/>
    </source>
</evidence>
<evidence type="ECO:0000313" key="4">
    <source>
        <dbReference type="RefSeq" id="XP_023169507.2"/>
    </source>
</evidence>
<protein>
    <submittedName>
        <fullName evidence="4">Uncharacterized protein LOC111598481</fullName>
    </submittedName>
</protein>
<feature type="compositionally biased region" description="Low complexity" evidence="1">
    <location>
        <begin position="116"/>
        <end position="130"/>
    </location>
</feature>
<keyword evidence="2" id="KW-0732">Signal</keyword>
<dbReference type="KEGG" id="dhe:111598481"/>
<dbReference type="GeneID" id="111598481"/>
<proteinExistence type="predicted"/>
<evidence type="ECO:0000313" key="3">
    <source>
        <dbReference type="Proteomes" id="UP000504633"/>
    </source>
</evidence>
<feature type="chain" id="PRO_5026784664" evidence="2">
    <location>
        <begin position="28"/>
        <end position="190"/>
    </location>
</feature>
<dbReference type="Proteomes" id="UP000504633">
    <property type="component" value="Unplaced"/>
</dbReference>